<keyword evidence="5" id="KW-0472">Membrane</keyword>
<dbReference type="SUPFAM" id="SSF52540">
    <property type="entry name" value="P-loop containing nucleoside triphosphate hydrolases"/>
    <property type="match status" value="2"/>
</dbReference>
<keyword evidence="5" id="KW-0812">Transmembrane</keyword>
<dbReference type="PANTHER" id="PTHR22683:SF1">
    <property type="entry name" value="TYPE VII SECRETION SYSTEM PROTEIN ESSC"/>
    <property type="match status" value="1"/>
</dbReference>
<feature type="domain" description="FtsK" evidence="6">
    <location>
        <begin position="920"/>
        <end position="1091"/>
    </location>
</feature>
<evidence type="ECO:0000256" key="4">
    <source>
        <dbReference type="PROSITE-ProRule" id="PRU00289"/>
    </source>
</evidence>
<proteinExistence type="predicted"/>
<dbReference type="Proteomes" id="UP000018466">
    <property type="component" value="Unassembled WGS sequence"/>
</dbReference>
<keyword evidence="1" id="KW-0677">Repeat</keyword>
<dbReference type="GeneID" id="86940457"/>
<dbReference type="InterPro" id="IPR027417">
    <property type="entry name" value="P-loop_NTPase"/>
</dbReference>
<organism evidence="7 8">
    <name type="scientific">Stomatobaculum longum</name>
    <dbReference type="NCBI Taxonomy" id="796942"/>
    <lineage>
        <taxon>Bacteria</taxon>
        <taxon>Bacillati</taxon>
        <taxon>Bacillota</taxon>
        <taxon>Clostridia</taxon>
        <taxon>Lachnospirales</taxon>
        <taxon>Lachnospiraceae</taxon>
        <taxon>Stomatobaculum</taxon>
    </lineage>
</organism>
<evidence type="ECO:0000313" key="8">
    <source>
        <dbReference type="Proteomes" id="UP000018466"/>
    </source>
</evidence>
<evidence type="ECO:0000256" key="5">
    <source>
        <dbReference type="SAM" id="Phobius"/>
    </source>
</evidence>
<evidence type="ECO:0000313" key="7">
    <source>
        <dbReference type="EMBL" id="EHO17081.1"/>
    </source>
</evidence>
<dbReference type="NCBIfam" id="TIGR03928">
    <property type="entry name" value="T7_EssCb_Firm"/>
    <property type="match status" value="1"/>
</dbReference>
<dbReference type="EMBL" id="AGEL01000006">
    <property type="protein sequence ID" value="EHO17081.1"/>
    <property type="molecule type" value="Genomic_DNA"/>
</dbReference>
<dbReference type="InterPro" id="IPR002543">
    <property type="entry name" value="FtsK_dom"/>
</dbReference>
<dbReference type="GO" id="GO:0005524">
    <property type="term" value="F:ATP binding"/>
    <property type="evidence" value="ECO:0007669"/>
    <property type="project" value="UniProtKB-UniRule"/>
</dbReference>
<keyword evidence="8" id="KW-1185">Reference proteome</keyword>
<reference evidence="7 8" key="1">
    <citation type="submission" date="2011-10" db="EMBL/GenBank/DDBJ databases">
        <title>The Genome Sequence of Lachnospiraceae bacterium ACC2.</title>
        <authorList>
            <consortium name="The Broad Institute Genome Sequencing Platform"/>
            <person name="Earl A."/>
            <person name="Ward D."/>
            <person name="Feldgarden M."/>
            <person name="Gevers D."/>
            <person name="Sizova M."/>
            <person name="Hazen A."/>
            <person name="Epstein S."/>
            <person name="Young S.K."/>
            <person name="Zeng Q."/>
            <person name="Gargeya S."/>
            <person name="Fitzgerald M."/>
            <person name="Haas B."/>
            <person name="Abouelleil A."/>
            <person name="Alvarado L."/>
            <person name="Arachchi H.M."/>
            <person name="Berlin A."/>
            <person name="Brown A."/>
            <person name="Chapman S.B."/>
            <person name="Chen Z."/>
            <person name="Dunbar C."/>
            <person name="Freedman E."/>
            <person name="Gearin G."/>
            <person name="Goldberg J."/>
            <person name="Griggs A."/>
            <person name="Gujja S."/>
            <person name="Heiman D."/>
            <person name="Howarth C."/>
            <person name="Larson L."/>
            <person name="Lui A."/>
            <person name="MacDonald P.J.P."/>
            <person name="Montmayeur A."/>
            <person name="Murphy C."/>
            <person name="Neiman D."/>
            <person name="Pearson M."/>
            <person name="Priest M."/>
            <person name="Roberts A."/>
            <person name="Saif S."/>
            <person name="Shea T."/>
            <person name="Shenoy N."/>
            <person name="Sisk P."/>
            <person name="Stolte C."/>
            <person name="Sykes S."/>
            <person name="Wortman J."/>
            <person name="Nusbaum C."/>
            <person name="Birren B."/>
        </authorList>
    </citation>
    <scope>NUCLEOTIDE SEQUENCE [LARGE SCALE GENOMIC DNA]</scope>
    <source>
        <strain evidence="7 8">ACC2</strain>
    </source>
</reference>
<keyword evidence="2 4" id="KW-0547">Nucleotide-binding</keyword>
<evidence type="ECO:0000256" key="1">
    <source>
        <dbReference type="ARBA" id="ARBA00022737"/>
    </source>
</evidence>
<evidence type="ECO:0000256" key="2">
    <source>
        <dbReference type="ARBA" id="ARBA00022741"/>
    </source>
</evidence>
<evidence type="ECO:0000256" key="3">
    <source>
        <dbReference type="ARBA" id="ARBA00022840"/>
    </source>
</evidence>
<feature type="transmembrane region" description="Helical" evidence="5">
    <location>
        <begin position="196"/>
        <end position="215"/>
    </location>
</feature>
<dbReference type="PANTHER" id="PTHR22683">
    <property type="entry name" value="SPORULATION PROTEIN RELATED"/>
    <property type="match status" value="1"/>
</dbReference>
<dbReference type="InterPro" id="IPR050206">
    <property type="entry name" value="FtsK/SpoIIIE/SftA"/>
</dbReference>
<dbReference type="Pfam" id="PF01580">
    <property type="entry name" value="FtsK_SpoIIIE"/>
    <property type="match status" value="2"/>
</dbReference>
<evidence type="ECO:0000259" key="6">
    <source>
        <dbReference type="PROSITE" id="PS50901"/>
    </source>
</evidence>
<dbReference type="InterPro" id="IPR003593">
    <property type="entry name" value="AAA+_ATPase"/>
</dbReference>
<gene>
    <name evidence="7" type="ORF">HMPREF9623_00680</name>
</gene>
<feature type="domain" description="FtsK" evidence="6">
    <location>
        <begin position="586"/>
        <end position="780"/>
    </location>
</feature>
<name>A0AA37DGC7_9FIRM</name>
<dbReference type="CDD" id="cd01127">
    <property type="entry name" value="TrwB_TraG_TraD_VirD4"/>
    <property type="match status" value="1"/>
</dbReference>
<dbReference type="GO" id="GO:0003677">
    <property type="term" value="F:DNA binding"/>
    <property type="evidence" value="ECO:0007669"/>
    <property type="project" value="InterPro"/>
</dbReference>
<keyword evidence="5" id="KW-1133">Transmembrane helix</keyword>
<feature type="binding site" evidence="4">
    <location>
        <begin position="606"/>
        <end position="613"/>
    </location>
    <ligand>
        <name>ATP</name>
        <dbReference type="ChEBI" id="CHEBI:30616"/>
    </ligand>
</feature>
<dbReference type="SMART" id="SM00382">
    <property type="entry name" value="AAA"/>
    <property type="match status" value="3"/>
</dbReference>
<accession>A0AA37DGC7</accession>
<protein>
    <submittedName>
        <fullName evidence="7">Type VII secretion protein EssC</fullName>
    </submittedName>
</protein>
<sequence>MKRYLYLRNELILETPAPLQQEGASLLTVLSDEQSYYLPREKVFFGDSAPCRLIFPEKELFAVLSPEGEFSLYRGEVYRNGRKLEAGSVRLEMGDKLFFGTVLLCYRGDTLLLCGKGVLCSLPPCLAEPKLPPEFPLYDRSPRRLPPPMQKSIELLRPENLPEVQRGEQLRRLLMPLGTVLVMGGTAFALGRASMFALSGGTVLLTVCFAVIALLQGKKAAKARMAERAEGYAAYLLRMQKRFFSLREQSIQAARLTAPETRELLLMAERYAPRIYERSPRDADFMCLVLGRQRQAAPYAIRFSEQETRRERDPLCLEALALKREFETLPDMPVFVNLRESQLGILGAPELCRAVLSNYLFRLCFFQSYRDLSIILLCKAADSALRSAFSWCPQFEGKDFRCSGILSYTQEAETVLGGLLQQIKERKRKAGEEKKSGYFLPQYLLVAEDASLLAGHSLLSYLGEASPELGISLIYCAERREQLPESVKTIVSVEGGGEGLLCLRNGLIATERLRLELPDAAAIERAARRLAGLFHRRDTSEELPDKLGFLELFSAQSPEDLRIAARWKKNRAADGLAAPLGVRTAAETVCLDLHESAHGPHALVAGTTGSGKSELLQSLILSLALQFSPEEVGFLLIDYKGGGMANLFAELPHLLGTITNLDGSDSYRALVAVKSELARRQRLFRELGVNHIDDYGEACRAGRTGVPLPHLFLIADEFAELKAEQPEFMAELISTARVGRSLGVHLILATQKPSGVVNEQIWSNARCKIALKVQTEADSKEMLKTGDAAQLTKPGRAYLQVGNNELYELFQSAYSGAAYRRAGEAADRRIYRRTARGQRELLCRAGRGETAEREELSELGAVLREICRVAAAGTLKLPEKLWLPPLPTMLELPAAESGAADETESLAFPLGCADIPEEQRTEICTHDFRRDGNFAVFGAGGMGKSTVLQTAAIALAERYPPSSVYFYLLDFGAGALSLVRGLPHVADYLNFDETEKRKKLMALLTAEVKRRKLSEATGQETAIVIFLDHFDAVKELEPELEPFFMQLARDGAAVGIYMALTATRPGALRYSLLNHIKDKIALFLLDPSEAAEAVGRSPLKLPEIKGRALVQRDGIHFLQCYRASAAEKKDYDTAIRARCEACARETRGWRPTPLAVMPEVLTPNLLWERYAAVRQPFSYAAGLDTAEVSPRTLCLYGNLNLILGRAQCGKTNLLLLLHAAYAGQSYVIDCGGDLYPLAKEGDAHYADDAASLAALGDRLEEEIKQRRASYENSGKTLRMREYFRQEKELALWIDGAERFSTLCQSKTAWWENLLRAAMEVGIAIVATAASPRFSSYDGVSKLLKEAQSGVVFGPPDEQTVFRVSGYRPKPPRVEIALLIAKGQVSEIQIPLALSLL</sequence>
<dbReference type="InterPro" id="IPR023839">
    <property type="entry name" value="Firmicutes_EssC_C"/>
</dbReference>
<dbReference type="RefSeq" id="WP_009532513.1">
    <property type="nucleotide sequence ID" value="NZ_JH590862.1"/>
</dbReference>
<keyword evidence="3 4" id="KW-0067">ATP-binding</keyword>
<comment type="caution">
    <text evidence="7">The sequence shown here is derived from an EMBL/GenBank/DDBJ whole genome shotgun (WGS) entry which is preliminary data.</text>
</comment>
<dbReference type="Gene3D" id="3.40.50.300">
    <property type="entry name" value="P-loop containing nucleotide triphosphate hydrolases"/>
    <property type="match status" value="3"/>
</dbReference>
<feature type="binding site" evidence="4">
    <location>
        <begin position="938"/>
        <end position="945"/>
    </location>
    <ligand>
        <name>ATP</name>
        <dbReference type="ChEBI" id="CHEBI:30616"/>
    </ligand>
</feature>
<dbReference type="PROSITE" id="PS50901">
    <property type="entry name" value="FTSK"/>
    <property type="match status" value="2"/>
</dbReference>